<dbReference type="Gene3D" id="3.40.50.150">
    <property type="entry name" value="Vaccinia Virus protein VP39"/>
    <property type="match status" value="1"/>
</dbReference>
<gene>
    <name evidence="9" type="primary">pcm</name>
    <name evidence="10" type="ORF">QPL79_03510</name>
</gene>
<dbReference type="HAMAP" id="MF_00090">
    <property type="entry name" value="PIMT"/>
    <property type="match status" value="1"/>
</dbReference>
<dbReference type="NCBIfam" id="NF001453">
    <property type="entry name" value="PRK00312.1"/>
    <property type="match status" value="1"/>
</dbReference>
<feature type="active site" evidence="9">
    <location>
        <position position="61"/>
    </location>
</feature>
<comment type="function">
    <text evidence="7 9">Catalyzes the methyl esterification of L-isoaspartyl residues in peptides and proteins that result from spontaneous decomposition of normal L-aspartyl and L-asparaginyl residues. It plays a role in the repair and/or degradation of damaged proteins.</text>
</comment>
<protein>
    <recommendedName>
        <fullName evidence="9">Protein-L-isoaspartate O-methyltransferase</fullName>
        <ecNumber evidence="9">2.1.1.77</ecNumber>
    </recommendedName>
    <alternativeName>
        <fullName evidence="9">L-isoaspartyl protein carboxyl methyltransferase</fullName>
    </alternativeName>
    <alternativeName>
        <fullName evidence="9">Protein L-isoaspartyl methyltransferase</fullName>
    </alternativeName>
    <alternativeName>
        <fullName evidence="9">Protein-beta-aspartate methyltransferase</fullName>
        <shortName evidence="9">PIMT</shortName>
    </alternativeName>
</protein>
<evidence type="ECO:0000256" key="5">
    <source>
        <dbReference type="ARBA" id="ARBA00022679"/>
    </source>
</evidence>
<proteinExistence type="inferred from homology"/>
<dbReference type="InterPro" id="IPR029063">
    <property type="entry name" value="SAM-dependent_MTases_sf"/>
</dbReference>
<dbReference type="GO" id="GO:0032259">
    <property type="term" value="P:methylation"/>
    <property type="evidence" value="ECO:0007669"/>
    <property type="project" value="UniProtKB-KW"/>
</dbReference>
<evidence type="ECO:0000313" key="11">
    <source>
        <dbReference type="Proteomes" id="UP001529235"/>
    </source>
</evidence>
<keyword evidence="3 9" id="KW-0963">Cytoplasm</keyword>
<sequence length="227" mass="25026">MNFEEERRRLVYLLKREGVIRSKDVEEAFLAIPREYFVPEHLRSYAYVDSPLPIGFGQTISAPHMVAIMTEELDVQPGDTILEVGTGSGYQAAILAYITSKGGGHVYTIEKIGALTKRAIQNIANALPNLLDFITFATGDGSKGLDIFAPFDKIIVTAAAPQIPEPLLKQLKPGGKLVIPVGSKWEQILQIVEKNAAGRIRIRNSVPCVFVPLIGEHGWRDEDLYIA</sequence>
<dbReference type="Proteomes" id="UP001529235">
    <property type="component" value="Unassembled WGS sequence"/>
</dbReference>
<dbReference type="Pfam" id="PF01135">
    <property type="entry name" value="PCMT"/>
    <property type="match status" value="1"/>
</dbReference>
<evidence type="ECO:0000256" key="8">
    <source>
        <dbReference type="ARBA" id="ARBA00029295"/>
    </source>
</evidence>
<comment type="catalytic activity">
    <reaction evidence="8 9">
        <text>[protein]-L-isoaspartate + S-adenosyl-L-methionine = [protein]-L-isoaspartate alpha-methyl ester + S-adenosyl-L-homocysteine</text>
        <dbReference type="Rhea" id="RHEA:12705"/>
        <dbReference type="Rhea" id="RHEA-COMP:12143"/>
        <dbReference type="Rhea" id="RHEA-COMP:12144"/>
        <dbReference type="ChEBI" id="CHEBI:57856"/>
        <dbReference type="ChEBI" id="CHEBI:59789"/>
        <dbReference type="ChEBI" id="CHEBI:90596"/>
        <dbReference type="ChEBI" id="CHEBI:90598"/>
        <dbReference type="EC" id="2.1.1.77"/>
    </reaction>
</comment>
<dbReference type="EMBL" id="JASNVW010000002">
    <property type="protein sequence ID" value="MDK6028429.1"/>
    <property type="molecule type" value="Genomic_DNA"/>
</dbReference>
<dbReference type="EC" id="2.1.1.77" evidence="9"/>
<dbReference type="FunFam" id="3.40.50.150:FF:000010">
    <property type="entry name" value="Protein-L-isoaspartate O-methyltransferase"/>
    <property type="match status" value="1"/>
</dbReference>
<accession>A0ABD4Z6R7</accession>
<dbReference type="PROSITE" id="PS01279">
    <property type="entry name" value="PCMT"/>
    <property type="match status" value="1"/>
</dbReference>
<dbReference type="PANTHER" id="PTHR11579:SF0">
    <property type="entry name" value="PROTEIN-L-ISOASPARTATE(D-ASPARTATE) O-METHYLTRANSFERASE"/>
    <property type="match status" value="1"/>
</dbReference>
<evidence type="ECO:0000256" key="7">
    <source>
        <dbReference type="ARBA" id="ARBA00025330"/>
    </source>
</evidence>
<evidence type="ECO:0000256" key="6">
    <source>
        <dbReference type="ARBA" id="ARBA00022691"/>
    </source>
</evidence>
<dbReference type="GO" id="GO:0004719">
    <property type="term" value="F:protein-L-isoaspartate (D-aspartate) O-methyltransferase activity"/>
    <property type="evidence" value="ECO:0007669"/>
    <property type="project" value="UniProtKB-UniRule"/>
</dbReference>
<organism evidence="10 11">
    <name type="scientific">Ignisphaera cupida</name>
    <dbReference type="NCBI Taxonomy" id="3050454"/>
    <lineage>
        <taxon>Archaea</taxon>
        <taxon>Thermoproteota</taxon>
        <taxon>Thermoprotei</taxon>
        <taxon>Desulfurococcales</taxon>
        <taxon>Desulfurococcaceae</taxon>
        <taxon>Ignisphaera</taxon>
    </lineage>
</organism>
<dbReference type="GO" id="GO:0030091">
    <property type="term" value="P:protein repair"/>
    <property type="evidence" value="ECO:0007669"/>
    <property type="project" value="UniProtKB-UniRule"/>
</dbReference>
<dbReference type="NCBIfam" id="TIGR00080">
    <property type="entry name" value="pimt"/>
    <property type="match status" value="1"/>
</dbReference>
<evidence type="ECO:0000256" key="4">
    <source>
        <dbReference type="ARBA" id="ARBA00022603"/>
    </source>
</evidence>
<evidence type="ECO:0000256" key="1">
    <source>
        <dbReference type="ARBA" id="ARBA00004496"/>
    </source>
</evidence>
<comment type="caution">
    <text evidence="10">The sequence shown here is derived from an EMBL/GenBank/DDBJ whole genome shotgun (WGS) entry which is preliminary data.</text>
</comment>
<name>A0ABD4Z6R7_9CREN</name>
<comment type="subcellular location">
    <subcellularLocation>
        <location evidence="1 9">Cytoplasm</location>
    </subcellularLocation>
</comment>
<dbReference type="InterPro" id="IPR000682">
    <property type="entry name" value="PCMT"/>
</dbReference>
<evidence type="ECO:0000313" key="10">
    <source>
        <dbReference type="EMBL" id="MDK6028429.1"/>
    </source>
</evidence>
<dbReference type="RefSeq" id="WP_285273415.1">
    <property type="nucleotide sequence ID" value="NZ_JASNVW010000002.1"/>
</dbReference>
<keyword evidence="11" id="KW-1185">Reference proteome</keyword>
<dbReference type="AlphaFoldDB" id="A0ABD4Z6R7"/>
<dbReference type="PANTHER" id="PTHR11579">
    <property type="entry name" value="PROTEIN-L-ISOASPARTATE O-METHYLTRANSFERASE"/>
    <property type="match status" value="1"/>
</dbReference>
<dbReference type="GO" id="GO:0005737">
    <property type="term" value="C:cytoplasm"/>
    <property type="evidence" value="ECO:0007669"/>
    <property type="project" value="UniProtKB-SubCell"/>
</dbReference>
<keyword evidence="4 9" id="KW-0489">Methyltransferase</keyword>
<dbReference type="CDD" id="cd02440">
    <property type="entry name" value="AdoMet_MTases"/>
    <property type="match status" value="1"/>
</dbReference>
<evidence type="ECO:0000256" key="2">
    <source>
        <dbReference type="ARBA" id="ARBA00005369"/>
    </source>
</evidence>
<evidence type="ECO:0000256" key="9">
    <source>
        <dbReference type="HAMAP-Rule" id="MF_00090"/>
    </source>
</evidence>
<keyword evidence="5 9" id="KW-0808">Transferase</keyword>
<dbReference type="SUPFAM" id="SSF53335">
    <property type="entry name" value="S-adenosyl-L-methionine-dependent methyltransferases"/>
    <property type="match status" value="1"/>
</dbReference>
<comment type="similarity">
    <text evidence="2 9">Belongs to the methyltransferase superfamily. L-isoaspartyl/D-aspartyl protein methyltransferase family.</text>
</comment>
<reference evidence="10 11" key="1">
    <citation type="submission" date="2023-05" db="EMBL/GenBank/DDBJ databases">
        <title>A new hyperthermophilic archaea 'Ignisphaera cupida' sp. nov. and description of the family 'Ignisphaeraceae' fam. nov.</title>
        <authorList>
            <person name="Podosokorskaya O.A."/>
            <person name="Elcheninov A.G."/>
            <person name="Klukina A."/>
            <person name="Merkel A.Y."/>
        </authorList>
    </citation>
    <scope>NUCLEOTIDE SEQUENCE [LARGE SCALE GENOMIC DNA]</scope>
    <source>
        <strain evidence="10 11">4213-co</strain>
    </source>
</reference>
<evidence type="ECO:0000256" key="3">
    <source>
        <dbReference type="ARBA" id="ARBA00022490"/>
    </source>
</evidence>
<keyword evidence="6 9" id="KW-0949">S-adenosyl-L-methionine</keyword>